<dbReference type="Proteomes" id="UP000048965">
    <property type="component" value="Unassembled WGS sequence"/>
</dbReference>
<name>A0A0P4R7F5_9ACTN</name>
<keyword evidence="1" id="KW-0812">Transmembrane</keyword>
<comment type="caution">
    <text evidence="2">The sequence shown here is derived from an EMBL/GenBank/DDBJ whole genome shotgun (WGS) entry which is preliminary data.</text>
</comment>
<keyword evidence="3" id="KW-1185">Reference proteome</keyword>
<dbReference type="AlphaFoldDB" id="A0A0P4R7F5"/>
<accession>A0A0P4R7F5</accession>
<evidence type="ECO:0000313" key="2">
    <source>
        <dbReference type="EMBL" id="GAO08794.1"/>
    </source>
</evidence>
<dbReference type="EMBL" id="BBNO01000004">
    <property type="protein sequence ID" value="GAO08794.1"/>
    <property type="molecule type" value="Genomic_DNA"/>
</dbReference>
<keyword evidence="1" id="KW-1133">Transmembrane helix</keyword>
<evidence type="ECO:0000313" key="3">
    <source>
        <dbReference type="Proteomes" id="UP000048965"/>
    </source>
</evidence>
<protein>
    <submittedName>
        <fullName evidence="2">Uncharacterized protein</fullName>
    </submittedName>
</protein>
<evidence type="ECO:0000256" key="1">
    <source>
        <dbReference type="SAM" id="Phobius"/>
    </source>
</evidence>
<feature type="transmembrane region" description="Helical" evidence="1">
    <location>
        <begin position="88"/>
        <end position="107"/>
    </location>
</feature>
<organism evidence="2 3">
    <name type="scientific">Streptomyces lydicamycinicus</name>
    <dbReference type="NCBI Taxonomy" id="1546107"/>
    <lineage>
        <taxon>Bacteria</taxon>
        <taxon>Bacillati</taxon>
        <taxon>Actinomycetota</taxon>
        <taxon>Actinomycetes</taxon>
        <taxon>Kitasatosporales</taxon>
        <taxon>Streptomycetaceae</taxon>
        <taxon>Streptomyces</taxon>
    </lineage>
</organism>
<sequence length="120" mass="12328">MSGGGQHYYFGSGDHVTLHGGSGNVGIDKRVTPAPEPAPAVQEALRELLALVQELRGQVPQAGADALDDSLPALRAEANVPEQERHRALYAVAGIAATFGALGVPIVEAVNKVLGLLGAQ</sequence>
<dbReference type="OrthoDB" id="4225947at2"/>
<gene>
    <name evidence="2" type="ORF">TPA0598_04_04300</name>
</gene>
<reference evidence="3" key="1">
    <citation type="submission" date="2014-09" db="EMBL/GenBank/DDBJ databases">
        <title>Whole genome shotgun sequence of Streptomyces sp. NBRC 110027.</title>
        <authorList>
            <person name="Komaki H."/>
            <person name="Ichikawa N."/>
            <person name="Katano-Makiyama Y."/>
            <person name="Hosoyama A."/>
            <person name="Hashimoto M."/>
            <person name="Uohara A."/>
            <person name="Kitahashi Y."/>
            <person name="Ohji S."/>
            <person name="Kimura A."/>
            <person name="Yamazoe A."/>
            <person name="Igarashi Y."/>
            <person name="Fujita N."/>
        </authorList>
    </citation>
    <scope>NUCLEOTIDE SEQUENCE [LARGE SCALE GENOMIC DNA]</scope>
    <source>
        <strain evidence="3">NBRC 110027</strain>
    </source>
</reference>
<dbReference type="RefSeq" id="WP_042154604.1">
    <property type="nucleotide sequence ID" value="NZ_BBNO01000004.1"/>
</dbReference>
<reference evidence="2 3" key="2">
    <citation type="journal article" date="2015" name="Stand. Genomic Sci.">
        <title>Draft genome sequence of marine-derived Streptomyces sp. TP-A0598, a producer of anti-MRSA antibiotic lydicamycins.</title>
        <authorList>
            <person name="Komaki H."/>
            <person name="Ichikawa N."/>
            <person name="Hosoyama A."/>
            <person name="Fujita N."/>
            <person name="Igarashi Y."/>
        </authorList>
    </citation>
    <scope>NUCLEOTIDE SEQUENCE [LARGE SCALE GENOMIC DNA]</scope>
    <source>
        <strain evidence="2 3">NBRC 110027</strain>
    </source>
</reference>
<proteinExistence type="predicted"/>
<keyword evidence="1" id="KW-0472">Membrane</keyword>